<proteinExistence type="predicted"/>
<dbReference type="InterPro" id="IPR047197">
    <property type="entry name" value="THYN1-like_EVE"/>
</dbReference>
<dbReference type="EMBL" id="CP008743">
    <property type="protein sequence ID" value="ARN84498.1"/>
    <property type="molecule type" value="Genomic_DNA"/>
</dbReference>
<accession>A0A1W6N421</accession>
<dbReference type="CDD" id="cd21133">
    <property type="entry name" value="EVE"/>
    <property type="match status" value="1"/>
</dbReference>
<organism evidence="2 3">
    <name type="scientific">Candidatus Nucleicultrix amoebiphila FS5</name>
    <dbReference type="NCBI Taxonomy" id="1414854"/>
    <lineage>
        <taxon>Bacteria</taxon>
        <taxon>Pseudomonadati</taxon>
        <taxon>Pseudomonadota</taxon>
        <taxon>Alphaproteobacteria</taxon>
        <taxon>Holosporales</taxon>
        <taxon>Candidatus Nucleicultricaceae</taxon>
        <taxon>Candidatus Nucleicultrix</taxon>
    </lineage>
</organism>
<gene>
    <name evidence="2" type="ORF">GQ61_03230</name>
</gene>
<dbReference type="RefSeq" id="WP_085783910.1">
    <property type="nucleotide sequence ID" value="NZ_CP008743.1"/>
</dbReference>
<evidence type="ECO:0000313" key="2">
    <source>
        <dbReference type="EMBL" id="ARN84498.1"/>
    </source>
</evidence>
<dbReference type="InterPro" id="IPR002740">
    <property type="entry name" value="EVE_domain"/>
</dbReference>
<feature type="domain" description="EVE" evidence="1">
    <location>
        <begin position="2"/>
        <end position="132"/>
    </location>
</feature>
<dbReference type="InterPro" id="IPR052181">
    <property type="entry name" value="5hmC_binding"/>
</dbReference>
<dbReference type="PANTHER" id="PTHR14087">
    <property type="entry name" value="THYMOCYTE NUCLEAR PROTEIN 1"/>
    <property type="match status" value="1"/>
</dbReference>
<protein>
    <recommendedName>
        <fullName evidence="1">EVE domain-containing protein</fullName>
    </recommendedName>
</protein>
<dbReference type="AlphaFoldDB" id="A0A1W6N421"/>
<dbReference type="InterPro" id="IPR015947">
    <property type="entry name" value="PUA-like_sf"/>
</dbReference>
<dbReference type="OrthoDB" id="9791347at2"/>
<keyword evidence="3" id="KW-1185">Reference proteome</keyword>
<sequence length="136" mass="15517">MAFWLIKSEPSTWSWQDQIKNGTTHWDGVRNFQAAKNLKTMRVGDSCLFYHSGEERQIMGLVKVIKEAHPDPSDETGRFVMIEVAFEKSLTVPVKLSEIKKDERLKDLGLVKQGRLSVMPVDPVSWQILLSMGTLK</sequence>
<dbReference type="SUPFAM" id="SSF88697">
    <property type="entry name" value="PUA domain-like"/>
    <property type="match status" value="1"/>
</dbReference>
<dbReference type="PANTHER" id="PTHR14087:SF8">
    <property type="entry name" value="OS03G0676100 PROTEIN"/>
    <property type="match status" value="1"/>
</dbReference>
<dbReference type="STRING" id="1414854.GQ61_03230"/>
<dbReference type="Gene3D" id="3.10.590.10">
    <property type="entry name" value="ph1033 like domains"/>
    <property type="match status" value="1"/>
</dbReference>
<evidence type="ECO:0000313" key="3">
    <source>
        <dbReference type="Proteomes" id="UP000237351"/>
    </source>
</evidence>
<dbReference type="Proteomes" id="UP000237351">
    <property type="component" value="Chromosome"/>
</dbReference>
<reference evidence="2 3" key="1">
    <citation type="submission" date="2014-06" db="EMBL/GenBank/DDBJ databases">
        <title>The genome of the endonuclear symbiont Nucleicultrix amoebiphila.</title>
        <authorList>
            <person name="Schulz F."/>
            <person name="Horn M."/>
        </authorList>
    </citation>
    <scope>NUCLEOTIDE SEQUENCE [LARGE SCALE GENOMIC DNA]</scope>
    <source>
        <strain evidence="2 3">FS5</strain>
    </source>
</reference>
<dbReference type="Pfam" id="PF01878">
    <property type="entry name" value="EVE"/>
    <property type="match status" value="1"/>
</dbReference>
<evidence type="ECO:0000259" key="1">
    <source>
        <dbReference type="Pfam" id="PF01878"/>
    </source>
</evidence>
<dbReference type="KEGG" id="naf:GQ61_03230"/>
<name>A0A1W6N421_9PROT</name>